<evidence type="ECO:0000313" key="3">
    <source>
        <dbReference type="EMBL" id="KAK4205125.1"/>
    </source>
</evidence>
<reference evidence="3" key="2">
    <citation type="submission" date="2023-05" db="EMBL/GenBank/DDBJ databases">
        <authorList>
            <consortium name="Lawrence Berkeley National Laboratory"/>
            <person name="Steindorff A."/>
            <person name="Hensen N."/>
            <person name="Bonometti L."/>
            <person name="Westerberg I."/>
            <person name="Brannstrom I.O."/>
            <person name="Guillou S."/>
            <person name="Cros-Aarteil S."/>
            <person name="Calhoun S."/>
            <person name="Haridas S."/>
            <person name="Kuo A."/>
            <person name="Mondo S."/>
            <person name="Pangilinan J."/>
            <person name="Riley R."/>
            <person name="Labutti K."/>
            <person name="Andreopoulos B."/>
            <person name="Lipzen A."/>
            <person name="Chen C."/>
            <person name="Yanf M."/>
            <person name="Daum C."/>
            <person name="Ng V."/>
            <person name="Clum A."/>
            <person name="Ohm R."/>
            <person name="Martin F."/>
            <person name="Silar P."/>
            <person name="Natvig D."/>
            <person name="Lalanne C."/>
            <person name="Gautier V."/>
            <person name="Ament-Velasquez S.L."/>
            <person name="Kruys A."/>
            <person name="Hutchinson M.I."/>
            <person name="Powell A.J."/>
            <person name="Barry K."/>
            <person name="Miller A.N."/>
            <person name="Grigoriev I.V."/>
            <person name="Debuchy R."/>
            <person name="Gladieux P."/>
            <person name="Thoren M.H."/>
            <person name="Johannesson H."/>
        </authorList>
    </citation>
    <scope>NUCLEOTIDE SEQUENCE</scope>
    <source>
        <strain evidence="3">CBS 315.58</strain>
    </source>
</reference>
<keyword evidence="2" id="KW-1133">Transmembrane helix</keyword>
<reference evidence="3" key="1">
    <citation type="journal article" date="2023" name="Mol. Phylogenet. Evol.">
        <title>Genome-scale phylogeny and comparative genomics of the fungal order Sordariales.</title>
        <authorList>
            <person name="Hensen N."/>
            <person name="Bonometti L."/>
            <person name="Westerberg I."/>
            <person name="Brannstrom I.O."/>
            <person name="Guillou S."/>
            <person name="Cros-Aarteil S."/>
            <person name="Calhoun S."/>
            <person name="Haridas S."/>
            <person name="Kuo A."/>
            <person name="Mondo S."/>
            <person name="Pangilinan J."/>
            <person name="Riley R."/>
            <person name="LaButti K."/>
            <person name="Andreopoulos B."/>
            <person name="Lipzen A."/>
            <person name="Chen C."/>
            <person name="Yan M."/>
            <person name="Daum C."/>
            <person name="Ng V."/>
            <person name="Clum A."/>
            <person name="Steindorff A."/>
            <person name="Ohm R.A."/>
            <person name="Martin F."/>
            <person name="Silar P."/>
            <person name="Natvig D.O."/>
            <person name="Lalanne C."/>
            <person name="Gautier V."/>
            <person name="Ament-Velasquez S.L."/>
            <person name="Kruys A."/>
            <person name="Hutchinson M.I."/>
            <person name="Powell A.J."/>
            <person name="Barry K."/>
            <person name="Miller A.N."/>
            <person name="Grigoriev I.V."/>
            <person name="Debuchy R."/>
            <person name="Gladieux P."/>
            <person name="Hiltunen Thoren M."/>
            <person name="Johannesson H."/>
        </authorList>
    </citation>
    <scope>NUCLEOTIDE SEQUENCE</scope>
    <source>
        <strain evidence="3">CBS 315.58</strain>
    </source>
</reference>
<evidence type="ECO:0000313" key="4">
    <source>
        <dbReference type="Proteomes" id="UP001303160"/>
    </source>
</evidence>
<gene>
    <name evidence="3" type="ORF">QBC40DRAFT_271733</name>
</gene>
<evidence type="ECO:0000256" key="2">
    <source>
        <dbReference type="SAM" id="Phobius"/>
    </source>
</evidence>
<feature type="compositionally biased region" description="Gly residues" evidence="1">
    <location>
        <begin position="225"/>
        <end position="234"/>
    </location>
</feature>
<dbReference type="Proteomes" id="UP001303160">
    <property type="component" value="Unassembled WGS sequence"/>
</dbReference>
<name>A0AAN6XR80_9PEZI</name>
<comment type="caution">
    <text evidence="3">The sequence shown here is derived from an EMBL/GenBank/DDBJ whole genome shotgun (WGS) entry which is preliminary data.</text>
</comment>
<feature type="transmembrane region" description="Helical" evidence="2">
    <location>
        <begin position="91"/>
        <end position="111"/>
    </location>
</feature>
<feature type="region of interest" description="Disordered" evidence="1">
    <location>
        <begin position="163"/>
        <end position="234"/>
    </location>
</feature>
<keyword evidence="4" id="KW-1185">Reference proteome</keyword>
<dbReference type="AlphaFoldDB" id="A0AAN6XR80"/>
<proteinExistence type="predicted"/>
<protein>
    <submittedName>
        <fullName evidence="3">Uncharacterized protein</fullName>
    </submittedName>
</protein>
<accession>A0AAN6XR80</accession>
<feature type="region of interest" description="Disordered" evidence="1">
    <location>
        <begin position="16"/>
        <end position="68"/>
    </location>
</feature>
<evidence type="ECO:0000256" key="1">
    <source>
        <dbReference type="SAM" id="MobiDB-lite"/>
    </source>
</evidence>
<keyword evidence="2" id="KW-0472">Membrane</keyword>
<organism evidence="3 4">
    <name type="scientific">Triangularia verruculosa</name>
    <dbReference type="NCBI Taxonomy" id="2587418"/>
    <lineage>
        <taxon>Eukaryota</taxon>
        <taxon>Fungi</taxon>
        <taxon>Dikarya</taxon>
        <taxon>Ascomycota</taxon>
        <taxon>Pezizomycotina</taxon>
        <taxon>Sordariomycetes</taxon>
        <taxon>Sordariomycetidae</taxon>
        <taxon>Sordariales</taxon>
        <taxon>Podosporaceae</taxon>
        <taxon>Triangularia</taxon>
    </lineage>
</organism>
<keyword evidence="2" id="KW-0812">Transmembrane</keyword>
<feature type="compositionally biased region" description="Acidic residues" evidence="1">
    <location>
        <begin position="17"/>
        <end position="27"/>
    </location>
</feature>
<dbReference type="EMBL" id="MU863878">
    <property type="protein sequence ID" value="KAK4205125.1"/>
    <property type="molecule type" value="Genomic_DNA"/>
</dbReference>
<feature type="compositionally biased region" description="Gly residues" evidence="1">
    <location>
        <begin position="41"/>
        <end position="50"/>
    </location>
</feature>
<sequence length="234" mass="24967">MSPIPHLKINLKRRFFDDDDDDDDDDNFNPPNWTGKSYNGPGSGYPGGPGDDNPILNGDFGGGTGERSNLDLDIDDRVITARNDGMDGGKIAAIVVSIVIFFSIVTGLCLWKDRRRKRRRLLEEEHRMADGGVKGNVYMKEQGEELSPMSAVSTQGVVGGTPVQVQGTDAPPPYEPRQPGAVHFAGGQPVAGGSGWRQSRAGAEEDDIMVTDGMPPDSGRQNDGKGSGGLQIGS</sequence>